<evidence type="ECO:0008006" key="5">
    <source>
        <dbReference type="Google" id="ProtNLM"/>
    </source>
</evidence>
<keyword evidence="1" id="KW-0812">Transmembrane</keyword>
<dbReference type="EMBL" id="JRES01001304">
    <property type="protein sequence ID" value="KNC23705.1"/>
    <property type="molecule type" value="Genomic_DNA"/>
</dbReference>
<feature type="transmembrane region" description="Helical" evidence="1">
    <location>
        <begin position="265"/>
        <end position="285"/>
    </location>
</feature>
<keyword evidence="1" id="KW-1133">Transmembrane helix</keyword>
<feature type="transmembrane region" description="Helical" evidence="1">
    <location>
        <begin position="91"/>
        <end position="113"/>
    </location>
</feature>
<organism evidence="3 4">
    <name type="scientific">Lucilia cuprina</name>
    <name type="common">Green bottle fly</name>
    <name type="synonym">Australian sheep blowfly</name>
    <dbReference type="NCBI Taxonomy" id="7375"/>
    <lineage>
        <taxon>Eukaryota</taxon>
        <taxon>Metazoa</taxon>
        <taxon>Ecdysozoa</taxon>
        <taxon>Arthropoda</taxon>
        <taxon>Hexapoda</taxon>
        <taxon>Insecta</taxon>
        <taxon>Pterygota</taxon>
        <taxon>Neoptera</taxon>
        <taxon>Endopterygota</taxon>
        <taxon>Diptera</taxon>
        <taxon>Brachycera</taxon>
        <taxon>Muscomorpha</taxon>
        <taxon>Oestroidea</taxon>
        <taxon>Calliphoridae</taxon>
        <taxon>Luciliinae</taxon>
        <taxon>Lucilia</taxon>
    </lineage>
</organism>
<feature type="transmembrane region" description="Helical" evidence="1">
    <location>
        <begin position="222"/>
        <end position="245"/>
    </location>
</feature>
<dbReference type="AlphaFoldDB" id="A0A0L0BUF4"/>
<accession>A0A0L0BUF4</accession>
<dbReference type="PANTHER" id="PTHR13146:SF0">
    <property type="entry name" value="SOLUTE CARRIER FAMILY 35 MEMBER F6"/>
    <property type="match status" value="1"/>
</dbReference>
<dbReference type="GO" id="GO:0016020">
    <property type="term" value="C:membrane"/>
    <property type="evidence" value="ECO:0007669"/>
    <property type="project" value="TreeGrafter"/>
</dbReference>
<dbReference type="PANTHER" id="PTHR13146">
    <property type="match status" value="1"/>
</dbReference>
<protein>
    <recommendedName>
        <fullName evidence="5">Solute carrier family 35 member F6</fullName>
    </recommendedName>
</protein>
<evidence type="ECO:0000256" key="1">
    <source>
        <dbReference type="SAM" id="Phobius"/>
    </source>
</evidence>
<reference evidence="3 4" key="1">
    <citation type="journal article" date="2015" name="Nat. Commun.">
        <title>Lucilia cuprina genome unlocks parasitic fly biology to underpin future interventions.</title>
        <authorList>
            <person name="Anstead C.A."/>
            <person name="Korhonen P.K."/>
            <person name="Young N.D."/>
            <person name="Hall R.S."/>
            <person name="Jex A.R."/>
            <person name="Murali S.C."/>
            <person name="Hughes D.S."/>
            <person name="Lee S.F."/>
            <person name="Perry T."/>
            <person name="Stroehlein A.J."/>
            <person name="Ansell B.R."/>
            <person name="Breugelmans B."/>
            <person name="Hofmann A."/>
            <person name="Qu J."/>
            <person name="Dugan S."/>
            <person name="Lee S.L."/>
            <person name="Chao H."/>
            <person name="Dinh H."/>
            <person name="Han Y."/>
            <person name="Doddapaneni H.V."/>
            <person name="Worley K.C."/>
            <person name="Muzny D.M."/>
            <person name="Ioannidis P."/>
            <person name="Waterhouse R.M."/>
            <person name="Zdobnov E.M."/>
            <person name="James P.J."/>
            <person name="Bagnall N.H."/>
            <person name="Kotze A.C."/>
            <person name="Gibbs R.A."/>
            <person name="Richards S."/>
            <person name="Batterham P."/>
            <person name="Gasser R.B."/>
        </authorList>
    </citation>
    <scope>NUCLEOTIDE SEQUENCE [LARGE SCALE GENOMIC DNA]</scope>
    <source>
        <strain evidence="3 4">LS</strain>
        <tissue evidence="3">Full body</tissue>
    </source>
</reference>
<evidence type="ECO:0000313" key="3">
    <source>
        <dbReference type="EMBL" id="KNC23705.1"/>
    </source>
</evidence>
<evidence type="ECO:0000256" key="2">
    <source>
        <dbReference type="SAM" id="SignalP"/>
    </source>
</evidence>
<comment type="caution">
    <text evidence="3">The sequence shown here is derived from an EMBL/GenBank/DDBJ whole genome shotgun (WGS) entry which is preliminary data.</text>
</comment>
<feature type="transmembrane region" description="Helical" evidence="1">
    <location>
        <begin position="181"/>
        <end position="201"/>
    </location>
</feature>
<feature type="chain" id="PRO_5005535400" description="Solute carrier family 35 member F6" evidence="2">
    <location>
        <begin position="18"/>
        <end position="390"/>
    </location>
</feature>
<name>A0A0L0BUF4_LUCCU</name>
<dbReference type="STRING" id="7375.A0A0L0BUF4"/>
<evidence type="ECO:0000313" key="4">
    <source>
        <dbReference type="Proteomes" id="UP000037069"/>
    </source>
</evidence>
<keyword evidence="2" id="KW-0732">Signal</keyword>
<feature type="transmembrane region" description="Helical" evidence="1">
    <location>
        <begin position="321"/>
        <end position="340"/>
    </location>
</feature>
<gene>
    <name evidence="3" type="ORF">FF38_01213</name>
</gene>
<feature type="transmembrane region" description="Helical" evidence="1">
    <location>
        <begin position="41"/>
        <end position="59"/>
    </location>
</feature>
<keyword evidence="1" id="KW-0472">Membrane</keyword>
<sequence>MHHIIVFIFLITGSCNTLLIKWTNTMTGVCNDGIWRYFQHPVVLTFLMFAGEFLCYVLYKTIFCFLRQRNNGSEDTNPLTSGDREFKPLNMLLPAFLDAISTILFLTGLYLTYVSSFQMIRSSAIIFVGLMGSIHMNQALIGRHWSAIITIICAIIIIISSDIQRVISDHNSLSHINSNAVLSGDLMIICGSIFQAGRMVYEEKFLKACNVPILQAIGWQGLFGLFITLFLGVFMNFLPTPIIPFNDSSRGVFDDLMDVFSQLRSNPWLVVALSLFIVTSLLYGYTSLCIIRFSSSANLVLAESVRSYLVWLIALLLEWEYLNLVSIIGFLILQMGLITYRRAILLEWYRSLVLRIWRNRYNDMPGDPTAGLGVGTTGSEVPTNRPADII</sequence>
<proteinExistence type="predicted"/>
<keyword evidence="4" id="KW-1185">Reference proteome</keyword>
<dbReference type="Proteomes" id="UP000037069">
    <property type="component" value="Unassembled WGS sequence"/>
</dbReference>
<dbReference type="OMA" id="RVEYDNQ"/>
<feature type="signal peptide" evidence="2">
    <location>
        <begin position="1"/>
        <end position="17"/>
    </location>
</feature>
<dbReference type="OrthoDB" id="29773at2759"/>
<feature type="transmembrane region" description="Helical" evidence="1">
    <location>
        <begin position="144"/>
        <end position="161"/>
    </location>
</feature>